<dbReference type="SMART" id="SM00283">
    <property type="entry name" value="MA"/>
    <property type="match status" value="1"/>
</dbReference>
<evidence type="ECO:0000259" key="9">
    <source>
        <dbReference type="PROSITE" id="PS50885"/>
    </source>
</evidence>
<keyword evidence="11" id="KW-1185">Reference proteome</keyword>
<dbReference type="CDD" id="cd06225">
    <property type="entry name" value="HAMP"/>
    <property type="match status" value="1"/>
</dbReference>
<evidence type="ECO:0000259" key="8">
    <source>
        <dbReference type="PROSITE" id="PS50111"/>
    </source>
</evidence>
<dbReference type="InterPro" id="IPR004089">
    <property type="entry name" value="MCPsignal_dom"/>
</dbReference>
<keyword evidence="7" id="KW-0812">Transmembrane</keyword>
<evidence type="ECO:0000256" key="2">
    <source>
        <dbReference type="ARBA" id="ARBA00022475"/>
    </source>
</evidence>
<comment type="similarity">
    <text evidence="5">Belongs to the methyl-accepting chemotaxis (MCP) protein family.</text>
</comment>
<protein>
    <submittedName>
        <fullName evidence="10">Methyl-accepting chemotaxis protein</fullName>
    </submittedName>
</protein>
<dbReference type="InterPro" id="IPR003660">
    <property type="entry name" value="HAMP_dom"/>
</dbReference>
<dbReference type="Pfam" id="PF00672">
    <property type="entry name" value="HAMP"/>
    <property type="match status" value="1"/>
</dbReference>
<dbReference type="SUPFAM" id="SSF58104">
    <property type="entry name" value="Methyl-accepting chemotaxis protein (MCP) signaling domain"/>
    <property type="match status" value="1"/>
</dbReference>
<dbReference type="PROSITE" id="PS50111">
    <property type="entry name" value="CHEMOTAXIS_TRANSDUC_2"/>
    <property type="match status" value="1"/>
</dbReference>
<dbReference type="SMART" id="SM00304">
    <property type="entry name" value="HAMP"/>
    <property type="match status" value="1"/>
</dbReference>
<dbReference type="EMBL" id="JBHHMI010000009">
    <property type="protein sequence ID" value="MFB5267547.1"/>
    <property type="molecule type" value="Genomic_DNA"/>
</dbReference>
<organism evidence="10 11">
    <name type="scientific">Paenibacillus enshidis</name>
    <dbReference type="NCBI Taxonomy" id="1458439"/>
    <lineage>
        <taxon>Bacteria</taxon>
        <taxon>Bacillati</taxon>
        <taxon>Bacillota</taxon>
        <taxon>Bacilli</taxon>
        <taxon>Bacillales</taxon>
        <taxon>Paenibacillaceae</taxon>
        <taxon>Paenibacillus</taxon>
    </lineage>
</organism>
<evidence type="ECO:0000313" key="10">
    <source>
        <dbReference type="EMBL" id="MFB5267547.1"/>
    </source>
</evidence>
<evidence type="ECO:0000256" key="1">
    <source>
        <dbReference type="ARBA" id="ARBA00004236"/>
    </source>
</evidence>
<evidence type="ECO:0000256" key="7">
    <source>
        <dbReference type="SAM" id="Phobius"/>
    </source>
</evidence>
<accession>A0ABV5ATK6</accession>
<feature type="domain" description="Methyl-accepting transducer" evidence="8">
    <location>
        <begin position="137"/>
        <end position="373"/>
    </location>
</feature>
<keyword evidence="3 7" id="KW-0472">Membrane</keyword>
<keyword evidence="7" id="KW-1133">Transmembrane helix</keyword>
<evidence type="ECO:0000313" key="11">
    <source>
        <dbReference type="Proteomes" id="UP001580346"/>
    </source>
</evidence>
<keyword evidence="4 6" id="KW-0807">Transducer</keyword>
<evidence type="ECO:0000256" key="3">
    <source>
        <dbReference type="ARBA" id="ARBA00023136"/>
    </source>
</evidence>
<dbReference type="Proteomes" id="UP001580346">
    <property type="component" value="Unassembled WGS sequence"/>
</dbReference>
<proteinExistence type="inferred from homology"/>
<reference evidence="10 11" key="1">
    <citation type="submission" date="2024-09" db="EMBL/GenBank/DDBJ databases">
        <title>Paenibacillus zeirhizospherea sp. nov., isolated from surface of the maize (Zea mays) roots in a horticulture field, Hungary.</title>
        <authorList>
            <person name="Marton D."/>
            <person name="Farkas M."/>
            <person name="Bedics A."/>
            <person name="Toth E."/>
            <person name="Tancsics A."/>
            <person name="Boka K."/>
            <person name="Maroti G."/>
            <person name="Kriszt B."/>
            <person name="Cserhati M."/>
        </authorList>
    </citation>
    <scope>NUCLEOTIDE SEQUENCE [LARGE SCALE GENOMIC DNA]</scope>
    <source>
        <strain evidence="10 11">KCTC 33519</strain>
    </source>
</reference>
<keyword evidence="2" id="KW-1003">Cell membrane</keyword>
<dbReference type="Pfam" id="PF00015">
    <property type="entry name" value="MCPsignal"/>
    <property type="match status" value="1"/>
</dbReference>
<feature type="domain" description="HAMP" evidence="9">
    <location>
        <begin position="65"/>
        <end position="118"/>
    </location>
</feature>
<dbReference type="Gene3D" id="1.10.8.500">
    <property type="entry name" value="HAMP domain in histidine kinase"/>
    <property type="match status" value="1"/>
</dbReference>
<dbReference type="Gene3D" id="1.10.287.950">
    <property type="entry name" value="Methyl-accepting chemotaxis protein"/>
    <property type="match status" value="1"/>
</dbReference>
<evidence type="ECO:0000256" key="6">
    <source>
        <dbReference type="PROSITE-ProRule" id="PRU00284"/>
    </source>
</evidence>
<dbReference type="PANTHER" id="PTHR32089:SF112">
    <property type="entry name" value="LYSOZYME-LIKE PROTEIN-RELATED"/>
    <property type="match status" value="1"/>
</dbReference>
<comment type="caution">
    <text evidence="10">The sequence shown here is derived from an EMBL/GenBank/DDBJ whole genome shotgun (WGS) entry which is preliminary data.</text>
</comment>
<sequence length="423" mass="46703">MKLSLGTKMVAGFIAISAITYGTSSFFIFVLKDWIAPGMVDWLYVSIILLLGVIWTGILGWLTSRWLTRPIVRLAKAAEEAAAGNWHVVIPERRSGDEIKVLYDAFRNMLAHIGGMLDEISYSTKTTSHNAETLSTAIAHATTQIESMSNVVDGIVSGVEEQQKASELSLQTADQMLGDFRLMHSKSNRMMELSGNMEGSVRSTQSLFSSLMGGMDALSESHQRSHEVILRLEREAERIENITGTVKEIAEQTHLLALNASIEAARAGEEGSGFAVVAQHIRTLATQSSSSVEEINQMISHIQEQITEAVSLMQQQNALVREEAGRTRSVEATLNELNRIIDEFVDGVRMLENSVSEQTGRVEQTYNYMNRIQEMSTSFAEGAQQINRAAHEETAIMQEISSASDDLRTLTGKLMLKTQTLQG</sequence>
<gene>
    <name evidence="10" type="ORF">ACE41H_12250</name>
</gene>
<dbReference type="RefSeq" id="WP_375355553.1">
    <property type="nucleotide sequence ID" value="NZ_JBHHMI010000009.1"/>
</dbReference>
<evidence type="ECO:0000256" key="5">
    <source>
        <dbReference type="ARBA" id="ARBA00029447"/>
    </source>
</evidence>
<dbReference type="PROSITE" id="PS50885">
    <property type="entry name" value="HAMP"/>
    <property type="match status" value="1"/>
</dbReference>
<feature type="transmembrane region" description="Helical" evidence="7">
    <location>
        <begin position="42"/>
        <end position="63"/>
    </location>
</feature>
<name>A0ABV5ATK6_9BACL</name>
<dbReference type="PANTHER" id="PTHR32089">
    <property type="entry name" value="METHYL-ACCEPTING CHEMOTAXIS PROTEIN MCPB"/>
    <property type="match status" value="1"/>
</dbReference>
<feature type="transmembrane region" description="Helical" evidence="7">
    <location>
        <begin position="9"/>
        <end position="30"/>
    </location>
</feature>
<comment type="subcellular location">
    <subcellularLocation>
        <location evidence="1">Cell membrane</location>
    </subcellularLocation>
</comment>
<evidence type="ECO:0000256" key="4">
    <source>
        <dbReference type="ARBA" id="ARBA00023224"/>
    </source>
</evidence>